<evidence type="ECO:0000256" key="13">
    <source>
        <dbReference type="SAM" id="MobiDB-lite"/>
    </source>
</evidence>
<dbReference type="Gene3D" id="3.90.1170.40">
    <property type="entry name" value="Molybdopterin biosynthesis MoaE subunit"/>
    <property type="match status" value="1"/>
</dbReference>
<sequence>MAVSVKVQTERFDAGALLDALTGRDSSCGAVASFTGQVRGGDDLVALELEHYPGVTEQALGRIADEAVRRWSLGEAVIIHRVGRMAVGEPIVFVGASAPHRRAALEATSFMIDILKTQAPFWKREHTSSGSHWVEPRPGDDEAASAWLAGEKESTA</sequence>
<name>A0A1G9LN96_9PROT</name>
<evidence type="ECO:0000256" key="3">
    <source>
        <dbReference type="ARBA" id="ARBA00011950"/>
    </source>
</evidence>
<comment type="subunit">
    <text evidence="7">Heterotetramer of 2 MoaD subunits and 2 MoaE subunits. Also stable as homodimer. The enzyme changes between these two forms during catalysis.</text>
</comment>
<dbReference type="GO" id="GO:0030366">
    <property type="term" value="F:molybdopterin synthase activity"/>
    <property type="evidence" value="ECO:0007669"/>
    <property type="project" value="UniProtKB-EC"/>
</dbReference>
<evidence type="ECO:0000256" key="1">
    <source>
        <dbReference type="ARBA" id="ARBA00005046"/>
    </source>
</evidence>
<comment type="pathway">
    <text evidence="1">Cofactor biosynthesis; molybdopterin biosynthesis.</text>
</comment>
<dbReference type="GO" id="GO:0006777">
    <property type="term" value="P:Mo-molybdopterin cofactor biosynthetic process"/>
    <property type="evidence" value="ECO:0007669"/>
    <property type="project" value="UniProtKB-KW"/>
</dbReference>
<comment type="function">
    <text evidence="6">Converts molybdopterin precursor Z into molybdopterin. This requires the incorporation of two sulfur atoms into precursor Z to generate a dithiolene group. The sulfur is provided by MoaD.</text>
</comment>
<organism evidence="14 15">
    <name type="scientific">Maricaulis salignorans</name>
    <dbReference type="NCBI Taxonomy" id="144026"/>
    <lineage>
        <taxon>Bacteria</taxon>
        <taxon>Pseudomonadati</taxon>
        <taxon>Pseudomonadota</taxon>
        <taxon>Alphaproteobacteria</taxon>
        <taxon>Maricaulales</taxon>
        <taxon>Maricaulaceae</taxon>
        <taxon>Maricaulis</taxon>
    </lineage>
</organism>
<dbReference type="PANTHER" id="PTHR23404">
    <property type="entry name" value="MOLYBDOPTERIN SYNTHASE RELATED"/>
    <property type="match status" value="1"/>
</dbReference>
<dbReference type="InterPro" id="IPR003448">
    <property type="entry name" value="Mopterin_biosynth_MoaE"/>
</dbReference>
<evidence type="ECO:0000256" key="11">
    <source>
        <dbReference type="ARBA" id="ARBA00032474"/>
    </source>
</evidence>
<dbReference type="EMBL" id="FNHG01000001">
    <property type="protein sequence ID" value="SDL63449.1"/>
    <property type="molecule type" value="Genomic_DNA"/>
</dbReference>
<evidence type="ECO:0000256" key="6">
    <source>
        <dbReference type="ARBA" id="ARBA00025448"/>
    </source>
</evidence>
<dbReference type="SUPFAM" id="SSF54690">
    <property type="entry name" value="Molybdopterin synthase subunit MoaE"/>
    <property type="match status" value="1"/>
</dbReference>
<evidence type="ECO:0000256" key="2">
    <source>
        <dbReference type="ARBA" id="ARBA00005426"/>
    </source>
</evidence>
<evidence type="ECO:0000256" key="4">
    <source>
        <dbReference type="ARBA" id="ARBA00013858"/>
    </source>
</evidence>
<dbReference type="CDD" id="cd00756">
    <property type="entry name" value="MoaE"/>
    <property type="match status" value="1"/>
</dbReference>
<dbReference type="OrthoDB" id="9803224at2"/>
<gene>
    <name evidence="14" type="ORF">SAMN04488568_101131</name>
</gene>
<keyword evidence="15" id="KW-1185">Reference proteome</keyword>
<dbReference type="AlphaFoldDB" id="A0A1G9LN96"/>
<evidence type="ECO:0000256" key="5">
    <source>
        <dbReference type="ARBA" id="ARBA00023150"/>
    </source>
</evidence>
<accession>A0A1G9LN96</accession>
<evidence type="ECO:0000256" key="9">
    <source>
        <dbReference type="ARBA" id="ARBA00030407"/>
    </source>
</evidence>
<evidence type="ECO:0000256" key="10">
    <source>
        <dbReference type="ARBA" id="ARBA00030781"/>
    </source>
</evidence>
<dbReference type="Pfam" id="PF02391">
    <property type="entry name" value="MoaE"/>
    <property type="match status" value="1"/>
</dbReference>
<dbReference type="UniPathway" id="UPA00344"/>
<dbReference type="RefSeq" id="WP_091765178.1">
    <property type="nucleotide sequence ID" value="NZ_FNHG01000001.1"/>
</dbReference>
<dbReference type="EC" id="2.8.1.12" evidence="3"/>
<evidence type="ECO:0000313" key="15">
    <source>
        <dbReference type="Proteomes" id="UP000199759"/>
    </source>
</evidence>
<evidence type="ECO:0000256" key="12">
    <source>
        <dbReference type="ARBA" id="ARBA00049878"/>
    </source>
</evidence>
<comment type="catalytic activity">
    <reaction evidence="12">
        <text>2 [molybdopterin-synthase sulfur-carrier protein]-C-terminal-Gly-aminoethanethioate + cyclic pyranopterin phosphate + H2O = molybdopterin + 2 [molybdopterin-synthase sulfur-carrier protein]-C-terminal Gly-Gly + 2 H(+)</text>
        <dbReference type="Rhea" id="RHEA:26333"/>
        <dbReference type="Rhea" id="RHEA-COMP:12202"/>
        <dbReference type="Rhea" id="RHEA-COMP:19907"/>
        <dbReference type="ChEBI" id="CHEBI:15377"/>
        <dbReference type="ChEBI" id="CHEBI:15378"/>
        <dbReference type="ChEBI" id="CHEBI:58698"/>
        <dbReference type="ChEBI" id="CHEBI:59648"/>
        <dbReference type="ChEBI" id="CHEBI:90778"/>
        <dbReference type="ChEBI" id="CHEBI:232372"/>
        <dbReference type="EC" id="2.8.1.12"/>
    </reaction>
</comment>
<evidence type="ECO:0000256" key="8">
    <source>
        <dbReference type="ARBA" id="ARBA00029745"/>
    </source>
</evidence>
<dbReference type="Proteomes" id="UP000199759">
    <property type="component" value="Unassembled WGS sequence"/>
</dbReference>
<protein>
    <recommendedName>
        <fullName evidence="4">Molybdopterin synthase catalytic subunit</fullName>
        <ecNumber evidence="3">2.8.1.12</ecNumber>
    </recommendedName>
    <alternativeName>
        <fullName evidence="10">MPT synthase subunit 2</fullName>
    </alternativeName>
    <alternativeName>
        <fullName evidence="8">Molybdenum cofactor biosynthesis protein E</fullName>
    </alternativeName>
    <alternativeName>
        <fullName evidence="9">Molybdopterin-converting factor large subunit</fullName>
    </alternativeName>
    <alternativeName>
        <fullName evidence="11">Molybdopterin-converting factor subunit 2</fullName>
    </alternativeName>
</protein>
<dbReference type="InterPro" id="IPR036563">
    <property type="entry name" value="MoaE_sf"/>
</dbReference>
<proteinExistence type="inferred from homology"/>
<evidence type="ECO:0000256" key="7">
    <source>
        <dbReference type="ARBA" id="ARBA00026066"/>
    </source>
</evidence>
<reference evidence="14 15" key="1">
    <citation type="submission" date="2016-10" db="EMBL/GenBank/DDBJ databases">
        <authorList>
            <person name="de Groot N.N."/>
        </authorList>
    </citation>
    <scope>NUCLEOTIDE SEQUENCE [LARGE SCALE GENOMIC DNA]</scope>
    <source>
        <strain evidence="14 15">DSM 16077</strain>
    </source>
</reference>
<comment type="similarity">
    <text evidence="2">Belongs to the MoaE family.</text>
</comment>
<feature type="region of interest" description="Disordered" evidence="13">
    <location>
        <begin position="127"/>
        <end position="156"/>
    </location>
</feature>
<dbReference type="STRING" id="144026.SAMN04488568_101131"/>
<evidence type="ECO:0000313" key="14">
    <source>
        <dbReference type="EMBL" id="SDL63449.1"/>
    </source>
</evidence>
<keyword evidence="5" id="KW-0501">Molybdenum cofactor biosynthesis</keyword>